<organism evidence="1 2">
    <name type="scientific">Coniosporium uncinatum</name>
    <dbReference type="NCBI Taxonomy" id="93489"/>
    <lineage>
        <taxon>Eukaryota</taxon>
        <taxon>Fungi</taxon>
        <taxon>Dikarya</taxon>
        <taxon>Ascomycota</taxon>
        <taxon>Pezizomycotina</taxon>
        <taxon>Dothideomycetes</taxon>
        <taxon>Dothideomycetes incertae sedis</taxon>
        <taxon>Coniosporium</taxon>
    </lineage>
</organism>
<sequence>FAWVEYAPGERKGSGGLHTGRQGTRWDGEGRKDWAEEDVAPGGDCLKLLLLPKPFTPDFRENWETYRTEYWERENERRAELRRRVRARRRAVAKQEGGWLWWTGWRGWERAAEKMRREGPDVMHTPPHVHSKETMREKRRRPSIINAQRMEREGSHSRSSSRSSAPAIDEELGRTGSDRRRRKAASGGAGIGRPSPLVSTGSGSSSRPSTPRVQGDDVVDRLGLNKKLSSLSSSSASSSGSGGSSALAQEGLGVQVETPEEI</sequence>
<dbReference type="EMBL" id="JAWDJW010002411">
    <property type="protein sequence ID" value="KAK3077877.1"/>
    <property type="molecule type" value="Genomic_DNA"/>
</dbReference>
<dbReference type="Proteomes" id="UP001186974">
    <property type="component" value="Unassembled WGS sequence"/>
</dbReference>
<name>A0ACC3DMR7_9PEZI</name>
<evidence type="ECO:0000313" key="2">
    <source>
        <dbReference type="Proteomes" id="UP001186974"/>
    </source>
</evidence>
<keyword evidence="2" id="KW-1185">Reference proteome</keyword>
<protein>
    <submittedName>
        <fullName evidence="1">Uncharacterized protein</fullName>
    </submittedName>
</protein>
<evidence type="ECO:0000313" key="1">
    <source>
        <dbReference type="EMBL" id="KAK3077877.1"/>
    </source>
</evidence>
<gene>
    <name evidence="1" type="ORF">LTS18_009027</name>
</gene>
<reference evidence="1" key="1">
    <citation type="submission" date="2024-09" db="EMBL/GenBank/DDBJ databases">
        <title>Black Yeasts Isolated from many extreme environments.</title>
        <authorList>
            <person name="Coleine C."/>
            <person name="Stajich J.E."/>
            <person name="Selbmann L."/>
        </authorList>
    </citation>
    <scope>NUCLEOTIDE SEQUENCE</scope>
    <source>
        <strain evidence="1">CCFEE 5737</strain>
    </source>
</reference>
<comment type="caution">
    <text evidence="1">The sequence shown here is derived from an EMBL/GenBank/DDBJ whole genome shotgun (WGS) entry which is preliminary data.</text>
</comment>
<feature type="non-terminal residue" evidence="1">
    <location>
        <position position="1"/>
    </location>
</feature>
<proteinExistence type="predicted"/>
<accession>A0ACC3DMR7</accession>